<evidence type="ECO:0000313" key="4">
    <source>
        <dbReference type="Proteomes" id="UP000051256"/>
    </source>
</evidence>
<dbReference type="Pfam" id="PF04394">
    <property type="entry name" value="DUF536"/>
    <property type="match status" value="1"/>
</dbReference>
<reference evidence="3 4" key="1">
    <citation type="journal article" date="2015" name="Genome Announc.">
        <title>Expanding the biotechnology potential of lactobacilli through comparative genomics of 213 strains and associated genera.</title>
        <authorList>
            <person name="Sun Z."/>
            <person name="Harris H.M."/>
            <person name="McCann A."/>
            <person name="Guo C."/>
            <person name="Argimon S."/>
            <person name="Zhang W."/>
            <person name="Yang X."/>
            <person name="Jeffery I.B."/>
            <person name="Cooney J.C."/>
            <person name="Kagawa T.F."/>
            <person name="Liu W."/>
            <person name="Song Y."/>
            <person name="Salvetti E."/>
            <person name="Wrobel A."/>
            <person name="Rasinkangas P."/>
            <person name="Parkhill J."/>
            <person name="Rea M.C."/>
            <person name="O'Sullivan O."/>
            <person name="Ritari J."/>
            <person name="Douillard F.P."/>
            <person name="Paul Ross R."/>
            <person name="Yang R."/>
            <person name="Briner A.E."/>
            <person name="Felis G.E."/>
            <person name="de Vos W.M."/>
            <person name="Barrangou R."/>
            <person name="Klaenhammer T.R."/>
            <person name="Caufield P.W."/>
            <person name="Cui Y."/>
            <person name="Zhang H."/>
            <person name="O'Toole P.W."/>
        </authorList>
    </citation>
    <scope>NUCLEOTIDE SEQUENCE [LARGE SCALE GENOMIC DNA]</scope>
    <source>
        <strain evidence="3 4">DSM 24302</strain>
    </source>
</reference>
<comment type="caution">
    <text evidence="3">The sequence shown here is derived from an EMBL/GenBank/DDBJ whole genome shotgun (WGS) entry which is preliminary data.</text>
</comment>
<dbReference type="InterPro" id="IPR007489">
    <property type="entry name" value="RocS-like_C"/>
</dbReference>
<feature type="compositionally biased region" description="Basic residues" evidence="1">
    <location>
        <begin position="178"/>
        <end position="190"/>
    </location>
</feature>
<dbReference type="STRING" id="1423802.FC56_GL001127"/>
<feature type="compositionally biased region" description="Basic and acidic residues" evidence="1">
    <location>
        <begin position="142"/>
        <end position="153"/>
    </location>
</feature>
<dbReference type="Proteomes" id="UP000051256">
    <property type="component" value="Unassembled WGS sequence"/>
</dbReference>
<evidence type="ECO:0000256" key="1">
    <source>
        <dbReference type="SAM" id="MobiDB-lite"/>
    </source>
</evidence>
<proteinExistence type="predicted"/>
<sequence length="190" mass="21680">MSESIKDIADEIGVSKTAIRKRMTDEFRKTRTEKQGNKILITDEGVAELKEQFKASGITEQDTAEDDDQVDLARQELGVLSEQLTSQSDQLKEKDRQIAELHKLLDQSQQLQLDVQQRMKQLETSKAEVQAIETAEQPQADSETKPGKVKLESQSEETEPEKINPLPPRSEDATSTTTKRRWWPFGRQKK</sequence>
<evidence type="ECO:0000313" key="3">
    <source>
        <dbReference type="EMBL" id="KRM94179.1"/>
    </source>
</evidence>
<dbReference type="PATRIC" id="fig|1423802.4.peg.1142"/>
<feature type="region of interest" description="Disordered" evidence="1">
    <location>
        <begin position="125"/>
        <end position="190"/>
    </location>
</feature>
<dbReference type="AlphaFoldDB" id="A0A0R2D365"/>
<gene>
    <name evidence="3" type="ORF">FC56_GL001127</name>
</gene>
<keyword evidence="4" id="KW-1185">Reference proteome</keyword>
<accession>A0A0R2D365</accession>
<name>A0A0R2D365_9LACO</name>
<dbReference type="EMBL" id="AYZR01000004">
    <property type="protein sequence ID" value="KRM94179.1"/>
    <property type="molecule type" value="Genomic_DNA"/>
</dbReference>
<dbReference type="RefSeq" id="WP_056977262.1">
    <property type="nucleotide sequence ID" value="NZ_AYZR01000004.1"/>
</dbReference>
<evidence type="ECO:0000259" key="2">
    <source>
        <dbReference type="Pfam" id="PF04394"/>
    </source>
</evidence>
<protein>
    <recommendedName>
        <fullName evidence="2">Regulator of chromosome segregation-like C-terminal domain-containing protein</fullName>
    </recommendedName>
</protein>
<feature type="domain" description="Regulator of chromosome segregation-like C-terminal" evidence="2">
    <location>
        <begin position="89"/>
        <end position="124"/>
    </location>
</feature>
<organism evidence="3 4">
    <name type="scientific">Lentilactobacillus senioris DSM 24302 = JCM 17472</name>
    <dbReference type="NCBI Taxonomy" id="1423802"/>
    <lineage>
        <taxon>Bacteria</taxon>
        <taxon>Bacillati</taxon>
        <taxon>Bacillota</taxon>
        <taxon>Bacilli</taxon>
        <taxon>Lactobacillales</taxon>
        <taxon>Lactobacillaceae</taxon>
        <taxon>Lentilactobacillus</taxon>
    </lineage>
</organism>